<dbReference type="InterPro" id="IPR000571">
    <property type="entry name" value="Znf_CCCH"/>
</dbReference>
<evidence type="ECO:0000256" key="3">
    <source>
        <dbReference type="ARBA" id="ARBA00022833"/>
    </source>
</evidence>
<evidence type="ECO:0000256" key="5">
    <source>
        <dbReference type="PROSITE-ProRule" id="PRU00723"/>
    </source>
</evidence>
<feature type="domain" description="C3H1-type" evidence="7">
    <location>
        <begin position="71"/>
        <end position="96"/>
    </location>
</feature>
<evidence type="ECO:0000256" key="2">
    <source>
        <dbReference type="ARBA" id="ARBA00022771"/>
    </source>
</evidence>
<accession>A0A8S1MSS2</accession>
<proteinExistence type="predicted"/>
<sequence>MLGSRRVRSHESSLTNLDVYNPNSPVRIQQHINHHQFKTQKCQIQHQINQKKFCPFFHDETDRRRDLKYYSYKCQLCPQADNCPQGDECQFAHNKVEQVYHPNRYKTKYCTHIKDCDYGFYCSFAHNDQELIIPVKLDGMVQDKNFWMYQYKTVWCPLTINHDRASCVYAHNAQDFRRDPKKLQPKECPHWNKTNQILNYDKGGCPDQEECQYCHGWKEFEYHPLIYKTKPCTQSNCNKKLAECAFYHSDQEKRIRKQLADNQWVMEEPNIHVEAKRQPYKPTSNYLGPIIPNYIPQDYMSKEKMEIGQPFCQQSITNTKTSDSNSRRGSDFSDGSKMHKKKHNIQQQFQPQKKHRTAPTTPDQKQLHIMGNNYTIKAQQNVQINSHLSYSKKLYEEILKLNEVNFIYLYQFQGECIYKILQGFKISEQMLMQMGDQQIKQLNLSEQQIIQLTSALAAIKIEKKYDEHCGDELLSLISNQGKF</sequence>
<keyword evidence="3 5" id="KW-0862">Zinc</keyword>
<dbReference type="InterPro" id="IPR057444">
    <property type="entry name" value="Znf-CCCH_AtC3H23-like"/>
</dbReference>
<dbReference type="InterPro" id="IPR045234">
    <property type="entry name" value="Unkempt-like"/>
</dbReference>
<dbReference type="PANTHER" id="PTHR14493">
    <property type="entry name" value="UNKEMPT FAMILY MEMBER"/>
    <property type="match status" value="1"/>
</dbReference>
<feature type="zinc finger region" description="C3H1-type" evidence="5">
    <location>
        <begin position="71"/>
        <end position="96"/>
    </location>
</feature>
<feature type="compositionally biased region" description="Basic and acidic residues" evidence="6">
    <location>
        <begin position="325"/>
        <end position="337"/>
    </location>
</feature>
<dbReference type="GO" id="GO:0008270">
    <property type="term" value="F:zinc ion binding"/>
    <property type="evidence" value="ECO:0007669"/>
    <property type="project" value="UniProtKB-KW"/>
</dbReference>
<keyword evidence="2 5" id="KW-0863">Zinc-finger</keyword>
<evidence type="ECO:0000256" key="6">
    <source>
        <dbReference type="SAM" id="MobiDB-lite"/>
    </source>
</evidence>
<evidence type="ECO:0000313" key="8">
    <source>
        <dbReference type="EMBL" id="CAD8083428.1"/>
    </source>
</evidence>
<evidence type="ECO:0000259" key="7">
    <source>
        <dbReference type="PROSITE" id="PS50103"/>
    </source>
</evidence>
<evidence type="ECO:0000256" key="1">
    <source>
        <dbReference type="ARBA" id="ARBA00022723"/>
    </source>
</evidence>
<keyword evidence="4" id="KW-0238">DNA-binding</keyword>
<dbReference type="Pfam" id="PF25512">
    <property type="entry name" value="zf-CCCH_AtC3H23"/>
    <property type="match status" value="1"/>
</dbReference>
<dbReference type="PROSITE" id="PS50103">
    <property type="entry name" value="ZF_C3H1"/>
    <property type="match status" value="1"/>
</dbReference>
<gene>
    <name evidence="8" type="ORF">PPRIM_AZ9-3.1.T0700055</name>
</gene>
<reference evidence="8" key="1">
    <citation type="submission" date="2021-01" db="EMBL/GenBank/DDBJ databases">
        <authorList>
            <consortium name="Genoscope - CEA"/>
            <person name="William W."/>
        </authorList>
    </citation>
    <scope>NUCLEOTIDE SEQUENCE</scope>
</reference>
<keyword evidence="9" id="KW-1185">Reference proteome</keyword>
<dbReference type="SMART" id="SM00356">
    <property type="entry name" value="ZnF_C3H1"/>
    <property type="match status" value="4"/>
</dbReference>
<dbReference type="Proteomes" id="UP000688137">
    <property type="component" value="Unassembled WGS sequence"/>
</dbReference>
<organism evidence="8 9">
    <name type="scientific">Paramecium primaurelia</name>
    <dbReference type="NCBI Taxonomy" id="5886"/>
    <lineage>
        <taxon>Eukaryota</taxon>
        <taxon>Sar</taxon>
        <taxon>Alveolata</taxon>
        <taxon>Ciliophora</taxon>
        <taxon>Intramacronucleata</taxon>
        <taxon>Oligohymenophorea</taxon>
        <taxon>Peniculida</taxon>
        <taxon>Parameciidae</taxon>
        <taxon>Paramecium</taxon>
    </lineage>
</organism>
<keyword evidence="1 5" id="KW-0479">Metal-binding</keyword>
<name>A0A8S1MSS2_PARPR</name>
<comment type="caution">
    <text evidence="8">The sequence shown here is derived from an EMBL/GenBank/DDBJ whole genome shotgun (WGS) entry which is preliminary data.</text>
</comment>
<protein>
    <recommendedName>
        <fullName evidence="7">C3H1-type domain-containing protein</fullName>
    </recommendedName>
</protein>
<dbReference type="EMBL" id="CAJJDM010000073">
    <property type="protein sequence ID" value="CAD8083428.1"/>
    <property type="molecule type" value="Genomic_DNA"/>
</dbReference>
<evidence type="ECO:0000256" key="4">
    <source>
        <dbReference type="ARBA" id="ARBA00023125"/>
    </source>
</evidence>
<dbReference type="GO" id="GO:0003677">
    <property type="term" value="F:DNA binding"/>
    <property type="evidence" value="ECO:0007669"/>
    <property type="project" value="UniProtKB-KW"/>
</dbReference>
<dbReference type="OMA" id="EECQYCH"/>
<feature type="region of interest" description="Disordered" evidence="6">
    <location>
        <begin position="316"/>
        <end position="366"/>
    </location>
</feature>
<dbReference type="AlphaFoldDB" id="A0A8S1MSS2"/>
<evidence type="ECO:0000313" key="9">
    <source>
        <dbReference type="Proteomes" id="UP000688137"/>
    </source>
</evidence>
<dbReference type="PANTHER" id="PTHR14493:SF50">
    <property type="entry name" value="RING FINGER PROTEIN UNKEMPT"/>
    <property type="match status" value="1"/>
</dbReference>